<sequence length="39" mass="4350">MLKIKSKSARRRSNGADFATNLPPIKKSEFCVPKQICAD</sequence>
<gene>
    <name evidence="2" type="ORF">CAMRE0001_2150</name>
</gene>
<organism evidence="2 3">
    <name type="scientific">Campylobacter rectus RM3267</name>
    <dbReference type="NCBI Taxonomy" id="553218"/>
    <lineage>
        <taxon>Bacteria</taxon>
        <taxon>Pseudomonadati</taxon>
        <taxon>Campylobacterota</taxon>
        <taxon>Epsilonproteobacteria</taxon>
        <taxon>Campylobacterales</taxon>
        <taxon>Campylobacteraceae</taxon>
        <taxon>Campylobacter</taxon>
    </lineage>
</organism>
<feature type="compositionally biased region" description="Basic residues" evidence="1">
    <location>
        <begin position="1"/>
        <end position="13"/>
    </location>
</feature>
<evidence type="ECO:0000256" key="1">
    <source>
        <dbReference type="SAM" id="MobiDB-lite"/>
    </source>
</evidence>
<evidence type="ECO:0000313" key="3">
    <source>
        <dbReference type="Proteomes" id="UP000003082"/>
    </source>
</evidence>
<dbReference type="EMBL" id="ACFU01000025">
    <property type="protein sequence ID" value="EEF13231.1"/>
    <property type="molecule type" value="Genomic_DNA"/>
</dbReference>
<comment type="caution">
    <text evidence="2">The sequence shown here is derived from an EMBL/GenBank/DDBJ whole genome shotgun (WGS) entry which is preliminary data.</text>
</comment>
<dbReference type="Proteomes" id="UP000003082">
    <property type="component" value="Unassembled WGS sequence"/>
</dbReference>
<name>B9D454_CAMRE</name>
<accession>B9D454</accession>
<keyword evidence="3" id="KW-1185">Reference proteome</keyword>
<dbReference type="STRING" id="553218.CAMRE0001_2150"/>
<dbReference type="AlphaFoldDB" id="B9D454"/>
<reference evidence="2 3" key="1">
    <citation type="submission" date="2008-08" db="EMBL/GenBank/DDBJ databases">
        <authorList>
            <person name="Madupu R."/>
            <person name="Durkin A.S."/>
            <person name="Torralba M."/>
            <person name="Methe B."/>
            <person name="Sutton G.G."/>
            <person name="Strausberg R.L."/>
            <person name="Nelson K.E."/>
        </authorList>
    </citation>
    <scope>NUCLEOTIDE SEQUENCE [LARGE SCALE GENOMIC DNA]</scope>
    <source>
        <strain evidence="2 3">RM3267</strain>
    </source>
</reference>
<proteinExistence type="predicted"/>
<evidence type="ECO:0000313" key="2">
    <source>
        <dbReference type="EMBL" id="EEF13231.1"/>
    </source>
</evidence>
<feature type="region of interest" description="Disordered" evidence="1">
    <location>
        <begin position="1"/>
        <end position="20"/>
    </location>
</feature>
<protein>
    <submittedName>
        <fullName evidence="2">Uncharacterized protein</fullName>
    </submittedName>
</protein>